<feature type="transmembrane region" description="Helical" evidence="8">
    <location>
        <begin position="367"/>
        <end position="390"/>
    </location>
</feature>
<dbReference type="InterPro" id="IPR000060">
    <property type="entry name" value="BCCT_transptr"/>
</dbReference>
<reference evidence="9" key="1">
    <citation type="submission" date="2020-04" db="EMBL/GenBank/DDBJ databases">
        <authorList>
            <person name="Alioto T."/>
            <person name="Alioto T."/>
            <person name="Gomez Garrido J."/>
        </authorList>
    </citation>
    <scope>NUCLEOTIDE SEQUENCE</scope>
    <source>
        <strain evidence="9">A484AB</strain>
    </source>
</reference>
<dbReference type="PANTHER" id="PTHR30047:SF7">
    <property type="entry name" value="HIGH-AFFINITY CHOLINE TRANSPORT PROTEIN"/>
    <property type="match status" value="1"/>
</dbReference>
<keyword evidence="10" id="KW-1185">Reference proteome</keyword>
<evidence type="ECO:0000256" key="2">
    <source>
        <dbReference type="ARBA" id="ARBA00022448"/>
    </source>
</evidence>
<keyword evidence="3" id="KW-1003">Cell membrane</keyword>
<evidence type="ECO:0000256" key="7">
    <source>
        <dbReference type="SAM" id="MobiDB-lite"/>
    </source>
</evidence>
<dbReference type="OrthoDB" id="1045822at2759"/>
<protein>
    <submittedName>
        <fullName evidence="9">Glycine betaine transporter</fullName>
    </submittedName>
</protein>
<name>A0A7D9IK38_PARCT</name>
<evidence type="ECO:0000256" key="8">
    <source>
        <dbReference type="SAM" id="Phobius"/>
    </source>
</evidence>
<evidence type="ECO:0000256" key="3">
    <source>
        <dbReference type="ARBA" id="ARBA00022475"/>
    </source>
</evidence>
<feature type="non-terminal residue" evidence="9">
    <location>
        <position position="789"/>
    </location>
</feature>
<dbReference type="PANTHER" id="PTHR30047">
    <property type="entry name" value="HIGH-AFFINITY CHOLINE TRANSPORT PROTEIN-RELATED"/>
    <property type="match status" value="1"/>
</dbReference>
<evidence type="ECO:0000256" key="1">
    <source>
        <dbReference type="ARBA" id="ARBA00004651"/>
    </source>
</evidence>
<feature type="transmembrane region" description="Helical" evidence="8">
    <location>
        <begin position="243"/>
        <end position="260"/>
    </location>
</feature>
<evidence type="ECO:0000256" key="4">
    <source>
        <dbReference type="ARBA" id="ARBA00022692"/>
    </source>
</evidence>
<evidence type="ECO:0000313" key="9">
    <source>
        <dbReference type="EMBL" id="CAB4007667.1"/>
    </source>
</evidence>
<keyword evidence="6 8" id="KW-0472">Membrane</keyword>
<feature type="transmembrane region" description="Helical" evidence="8">
    <location>
        <begin position="662"/>
        <end position="682"/>
    </location>
</feature>
<gene>
    <name evidence="9" type="ORF">PACLA_8A046103</name>
</gene>
<evidence type="ECO:0000313" key="10">
    <source>
        <dbReference type="Proteomes" id="UP001152795"/>
    </source>
</evidence>
<feature type="transmembrane region" description="Helical" evidence="8">
    <location>
        <begin position="31"/>
        <end position="48"/>
    </location>
</feature>
<dbReference type="EMBL" id="CACRXK020005870">
    <property type="protein sequence ID" value="CAB4007667.1"/>
    <property type="molecule type" value="Genomic_DNA"/>
</dbReference>
<dbReference type="GO" id="GO:0005886">
    <property type="term" value="C:plasma membrane"/>
    <property type="evidence" value="ECO:0007669"/>
    <property type="project" value="UniProtKB-SubCell"/>
</dbReference>
<feature type="transmembrane region" description="Helical" evidence="8">
    <location>
        <begin position="597"/>
        <end position="616"/>
    </location>
</feature>
<proteinExistence type="predicted"/>
<feature type="transmembrane region" description="Helical" evidence="8">
    <location>
        <begin position="622"/>
        <end position="642"/>
    </location>
</feature>
<evidence type="ECO:0000256" key="6">
    <source>
        <dbReference type="ARBA" id="ARBA00023136"/>
    </source>
</evidence>
<feature type="non-terminal residue" evidence="9">
    <location>
        <position position="1"/>
    </location>
</feature>
<feature type="transmembrane region" description="Helical" evidence="8">
    <location>
        <begin position="337"/>
        <end position="355"/>
    </location>
</feature>
<feature type="transmembrane region" description="Helical" evidence="8">
    <location>
        <begin position="154"/>
        <end position="172"/>
    </location>
</feature>
<sequence length="789" mass="88706">LRYSSGLGKFRSRVRFLPISNMDNVIANNNVWALIVFICVMRITNLCSDKNLFMVPRLQNCLWVHVPGTTLEICHTKALIVCMNRATDLALPKPKREFAKNFSFNVFFLICDCILFCTSNADEIWSMNNRLWTAYSDNQRAQDAINITLFHWGIHGWIVYAVVGLLMAFIAYRKGLPMTIRSCFYPLIGDRIYGWMGDLIDSLSVIATMFGVCTSLGIGVITINSALNRINSDIEENTDNQIICIWIITAIATVSVVSGLKIGIKYLSQICFTLGMFLMTFVFFYDDTWFLLNVYVQSIGYYLQYIIQLGFHTDAFAQLGNAPDGKQAPNWMDGWTIFYWGWWIAWSPFVGMFIAKISRGRTVRNFINATLTAPIFYTFLWFCIFGGAGLRMERDAALKGINCSSVLGGTNATEGLDKLYRLSCRKQTQMYFDVLDQYGENLSGFLRVVSLIAMVLYFVTSSDSGSLIIDCLSANGSPEPPVLQRIFWALTEGACATALLYTGGSKALTALQTVSIAGGLVYTIILNFMCVSLWRVMKEEAGDNDPDARHFPSSIYAFFDFGSSDKFINVIVTTFAPWWLAGKAAGKVYGQNPWPHMLVLGSLFYGWIALLILEVLEDGLSYIGWVILCGFFAYVTGIRIHVRARYGISGTMSEDLFIIHLYYIYTLFLVQVGTLSTHLLSIGRANNVCLEAPLMLHTFHISLITSIAKGVKVMTIPLSQLSGFMGVKGSDLGFNADNASSPLDQQRDALDDHFNAEQSRSRESNKKPIEMAREDWKERPNQRKIRQTL</sequence>
<evidence type="ECO:0000256" key="5">
    <source>
        <dbReference type="ARBA" id="ARBA00022989"/>
    </source>
</evidence>
<feature type="region of interest" description="Disordered" evidence="7">
    <location>
        <begin position="755"/>
        <end position="789"/>
    </location>
</feature>
<dbReference type="Proteomes" id="UP001152795">
    <property type="component" value="Unassembled WGS sequence"/>
</dbReference>
<feature type="transmembrane region" description="Helical" evidence="8">
    <location>
        <begin position="203"/>
        <end position="223"/>
    </location>
</feature>
<keyword evidence="4 8" id="KW-0812">Transmembrane</keyword>
<accession>A0A7D9IK38</accession>
<feature type="compositionally biased region" description="Basic and acidic residues" evidence="7">
    <location>
        <begin position="755"/>
        <end position="781"/>
    </location>
</feature>
<dbReference type="PROSITE" id="PS01303">
    <property type="entry name" value="BCCT"/>
    <property type="match status" value="1"/>
</dbReference>
<comment type="caution">
    <text evidence="9">The sequence shown here is derived from an EMBL/GenBank/DDBJ whole genome shotgun (WGS) entry which is preliminary data.</text>
</comment>
<organism evidence="9 10">
    <name type="scientific">Paramuricea clavata</name>
    <name type="common">Red gorgonian</name>
    <name type="synonym">Violescent sea-whip</name>
    <dbReference type="NCBI Taxonomy" id="317549"/>
    <lineage>
        <taxon>Eukaryota</taxon>
        <taxon>Metazoa</taxon>
        <taxon>Cnidaria</taxon>
        <taxon>Anthozoa</taxon>
        <taxon>Octocorallia</taxon>
        <taxon>Malacalcyonacea</taxon>
        <taxon>Plexauridae</taxon>
        <taxon>Paramuricea</taxon>
    </lineage>
</organism>
<feature type="transmembrane region" description="Helical" evidence="8">
    <location>
        <begin position="267"/>
        <end position="285"/>
    </location>
</feature>
<dbReference type="GO" id="GO:0022857">
    <property type="term" value="F:transmembrane transporter activity"/>
    <property type="evidence" value="ECO:0007669"/>
    <property type="project" value="InterPro"/>
</dbReference>
<dbReference type="InterPro" id="IPR018093">
    <property type="entry name" value="BCCT_CS"/>
</dbReference>
<feature type="transmembrane region" description="Helical" evidence="8">
    <location>
        <begin position="567"/>
        <end position="585"/>
    </location>
</feature>
<dbReference type="Pfam" id="PF02028">
    <property type="entry name" value="BCCT"/>
    <property type="match status" value="1"/>
</dbReference>
<comment type="subcellular location">
    <subcellularLocation>
        <location evidence="1">Cell membrane</location>
        <topology evidence="1">Multi-pass membrane protein</topology>
    </subcellularLocation>
</comment>
<keyword evidence="5 8" id="KW-1133">Transmembrane helix</keyword>
<keyword evidence="2" id="KW-0813">Transport</keyword>
<feature type="transmembrane region" description="Helical" evidence="8">
    <location>
        <begin position="514"/>
        <end position="534"/>
    </location>
</feature>
<dbReference type="AlphaFoldDB" id="A0A7D9IK38"/>